<reference evidence="1" key="1">
    <citation type="submission" date="2014-11" db="EMBL/GenBank/DDBJ databases">
        <authorList>
            <person name="Amaro Gonzalez C."/>
        </authorList>
    </citation>
    <scope>NUCLEOTIDE SEQUENCE</scope>
</reference>
<dbReference type="EMBL" id="GBXM01081594">
    <property type="protein sequence ID" value="JAH26983.1"/>
    <property type="molecule type" value="Transcribed_RNA"/>
</dbReference>
<name>A0A0E9RF64_ANGAN</name>
<dbReference type="AlphaFoldDB" id="A0A0E9RF64"/>
<organism evidence="1">
    <name type="scientific">Anguilla anguilla</name>
    <name type="common">European freshwater eel</name>
    <name type="synonym">Muraena anguilla</name>
    <dbReference type="NCBI Taxonomy" id="7936"/>
    <lineage>
        <taxon>Eukaryota</taxon>
        <taxon>Metazoa</taxon>
        <taxon>Chordata</taxon>
        <taxon>Craniata</taxon>
        <taxon>Vertebrata</taxon>
        <taxon>Euteleostomi</taxon>
        <taxon>Actinopterygii</taxon>
        <taxon>Neopterygii</taxon>
        <taxon>Teleostei</taxon>
        <taxon>Anguilliformes</taxon>
        <taxon>Anguillidae</taxon>
        <taxon>Anguilla</taxon>
    </lineage>
</organism>
<sequence length="58" mass="6884">MNAIIYRILSIPKTNKYINKLKVNIKNYINDKQESTKLYQILTPNNPNILFLSAFQHF</sequence>
<accession>A0A0E9RF64</accession>
<protein>
    <submittedName>
        <fullName evidence="1">Uncharacterized protein</fullName>
    </submittedName>
</protein>
<proteinExistence type="predicted"/>
<reference evidence="1" key="2">
    <citation type="journal article" date="2015" name="Fish Shellfish Immunol.">
        <title>Early steps in the European eel (Anguilla anguilla)-Vibrio vulnificus interaction in the gills: Role of the RtxA13 toxin.</title>
        <authorList>
            <person name="Callol A."/>
            <person name="Pajuelo D."/>
            <person name="Ebbesson L."/>
            <person name="Teles M."/>
            <person name="MacKenzie S."/>
            <person name="Amaro C."/>
        </authorList>
    </citation>
    <scope>NUCLEOTIDE SEQUENCE</scope>
</reference>
<evidence type="ECO:0000313" key="1">
    <source>
        <dbReference type="EMBL" id="JAH26983.1"/>
    </source>
</evidence>